<proteinExistence type="predicted"/>
<accession>A0A1A8X2R2</accession>
<name>A0A1A8X2R2_PLAOA</name>
<evidence type="ECO:0000313" key="2">
    <source>
        <dbReference type="Proteomes" id="UP000078546"/>
    </source>
</evidence>
<sequence>MEQIISLKDLPSVKFSNELKDRIQYSKLEGYVTGRPTESEINSWIRQFKSIMQEYLMKQNVEFLHNTDKRCFDIRYLTNDIREKILMLKGAEIFGYTFTWKEEIVNFIDDLIPRTPFKCQKISNFINFNKKILYDFCEDTKYIQDNISNIQNSVYCKSIFNDMSTRKVKLTEIRALDERKGIFTIIDNECSTKNLDHIFPSIDCISTAKHIQESEGEKDRLNRAGSRESGEILTAQSRTPNGEISHKEEAVTVPGENGENNAIGLVSLPILGILVFSFLYKYTPLRLKFHSYFGNKEDIPVNQDYVTTEQMISDTSNIGDMYSENEHYNLSYQTL</sequence>
<reference evidence="2" key="1">
    <citation type="submission" date="2016-05" db="EMBL/GenBank/DDBJ databases">
        <authorList>
            <person name="Naeem Raeece"/>
        </authorList>
    </citation>
    <scope>NUCLEOTIDE SEQUENCE [LARGE SCALE GENOMIC DNA]</scope>
</reference>
<dbReference type="Proteomes" id="UP000078546">
    <property type="component" value="Unassembled WGS sequence"/>
</dbReference>
<dbReference type="AlphaFoldDB" id="A0A1A8X2R2"/>
<gene>
    <name evidence="1" type="ORF">POVCU1_053200</name>
</gene>
<organism evidence="1 2">
    <name type="scientific">Plasmodium ovale curtisi</name>
    <dbReference type="NCBI Taxonomy" id="864141"/>
    <lineage>
        <taxon>Eukaryota</taxon>
        <taxon>Sar</taxon>
        <taxon>Alveolata</taxon>
        <taxon>Apicomplexa</taxon>
        <taxon>Aconoidasida</taxon>
        <taxon>Haemosporida</taxon>
        <taxon>Plasmodiidae</taxon>
        <taxon>Plasmodium</taxon>
        <taxon>Plasmodium (Plasmodium)</taxon>
    </lineage>
</organism>
<dbReference type="EMBL" id="FLQV01001349">
    <property type="protein sequence ID" value="SBS99513.1"/>
    <property type="molecule type" value="Genomic_DNA"/>
</dbReference>
<evidence type="ECO:0000313" key="1">
    <source>
        <dbReference type="EMBL" id="SBS99513.1"/>
    </source>
</evidence>
<protein>
    <submittedName>
        <fullName evidence="1">PIR Superfamily Protein</fullName>
    </submittedName>
</protein>